<evidence type="ECO:0000313" key="2">
    <source>
        <dbReference type="EMBL" id="KAJ5414496.1"/>
    </source>
</evidence>
<dbReference type="RefSeq" id="XP_056494342.1">
    <property type="nucleotide sequence ID" value="XM_056625760.1"/>
</dbReference>
<keyword evidence="3" id="KW-1185">Reference proteome</keyword>
<dbReference type="EMBL" id="JAPZBU010000003">
    <property type="protein sequence ID" value="KAJ5414496.1"/>
    <property type="molecule type" value="Genomic_DNA"/>
</dbReference>
<reference evidence="2" key="1">
    <citation type="submission" date="2022-12" db="EMBL/GenBank/DDBJ databases">
        <authorList>
            <person name="Petersen C."/>
        </authorList>
    </citation>
    <scope>NUCLEOTIDE SEQUENCE</scope>
    <source>
        <strain evidence="2">IBT 29677</strain>
    </source>
</reference>
<dbReference type="AlphaFoldDB" id="A0A9X0BEQ5"/>
<feature type="compositionally biased region" description="Low complexity" evidence="1">
    <location>
        <begin position="41"/>
        <end position="50"/>
    </location>
</feature>
<evidence type="ECO:0000313" key="3">
    <source>
        <dbReference type="Proteomes" id="UP001147747"/>
    </source>
</evidence>
<comment type="caution">
    <text evidence="2">The sequence shown here is derived from an EMBL/GenBank/DDBJ whole genome shotgun (WGS) entry which is preliminary data.</text>
</comment>
<sequence>MTSDILMPLACTSPEIETIFDLKIKITNDPENDTSNSVEISTPSTLNSLPPTTRPRHYRIECDHGTDFLWRNYEDITEEEEVSYLDADEMFVSDSKSLPQSVKERYLDWVDCFHQYWDRRCNDYHAPIFVNKQEAVAWYVAGYLLAWRIVASPDVGSVEWLAGPSSSEYLLEKGNETAVTLEFLREMVDILDGRMPAE</sequence>
<dbReference type="Proteomes" id="UP001147747">
    <property type="component" value="Unassembled WGS sequence"/>
</dbReference>
<proteinExistence type="predicted"/>
<dbReference type="GeneID" id="81364740"/>
<accession>A0A9X0BEQ5</accession>
<protein>
    <submittedName>
        <fullName evidence="2">Uncharacterized protein</fullName>
    </submittedName>
</protein>
<dbReference type="OrthoDB" id="3034873at2759"/>
<gene>
    <name evidence="2" type="ORF">N7509_001123</name>
</gene>
<reference evidence="2" key="2">
    <citation type="journal article" date="2023" name="IMA Fungus">
        <title>Comparative genomic study of the Penicillium genus elucidates a diverse pangenome and 15 lateral gene transfer events.</title>
        <authorList>
            <person name="Petersen C."/>
            <person name="Sorensen T."/>
            <person name="Nielsen M.R."/>
            <person name="Sondergaard T.E."/>
            <person name="Sorensen J.L."/>
            <person name="Fitzpatrick D.A."/>
            <person name="Frisvad J.C."/>
            <person name="Nielsen K.L."/>
        </authorList>
    </citation>
    <scope>NUCLEOTIDE SEQUENCE</scope>
    <source>
        <strain evidence="2">IBT 29677</strain>
    </source>
</reference>
<name>A0A9X0BEQ5_9EURO</name>
<organism evidence="2 3">
    <name type="scientific">Penicillium cosmopolitanum</name>
    <dbReference type="NCBI Taxonomy" id="1131564"/>
    <lineage>
        <taxon>Eukaryota</taxon>
        <taxon>Fungi</taxon>
        <taxon>Dikarya</taxon>
        <taxon>Ascomycota</taxon>
        <taxon>Pezizomycotina</taxon>
        <taxon>Eurotiomycetes</taxon>
        <taxon>Eurotiomycetidae</taxon>
        <taxon>Eurotiales</taxon>
        <taxon>Aspergillaceae</taxon>
        <taxon>Penicillium</taxon>
    </lineage>
</organism>
<feature type="region of interest" description="Disordered" evidence="1">
    <location>
        <begin position="31"/>
        <end position="50"/>
    </location>
</feature>
<evidence type="ECO:0000256" key="1">
    <source>
        <dbReference type="SAM" id="MobiDB-lite"/>
    </source>
</evidence>